<feature type="compositionally biased region" description="Polar residues" evidence="1">
    <location>
        <begin position="39"/>
        <end position="48"/>
    </location>
</feature>
<dbReference type="PATRIC" id="fig|1502723.3.peg.1536"/>
<dbReference type="RefSeq" id="WP_044885114.1">
    <property type="nucleotide sequence ID" value="NZ_JYFN01000015.1"/>
</dbReference>
<feature type="compositionally biased region" description="Low complexity" evidence="1">
    <location>
        <begin position="61"/>
        <end position="80"/>
    </location>
</feature>
<gene>
    <name evidence="2" type="ORF">FF36_02461</name>
</gene>
<dbReference type="Proteomes" id="UP000032545">
    <property type="component" value="Unassembled WGS sequence"/>
</dbReference>
<evidence type="ECO:0000313" key="2">
    <source>
        <dbReference type="EMBL" id="KJE23258.1"/>
    </source>
</evidence>
<dbReference type="AlphaFoldDB" id="A0A0D8BG78"/>
<feature type="compositionally biased region" description="Basic and acidic residues" evidence="1">
    <location>
        <begin position="16"/>
        <end position="35"/>
    </location>
</feature>
<evidence type="ECO:0000256" key="1">
    <source>
        <dbReference type="SAM" id="MobiDB-lite"/>
    </source>
</evidence>
<accession>A0A0D8BG78</accession>
<evidence type="ECO:0000313" key="3">
    <source>
        <dbReference type="Proteomes" id="UP000032545"/>
    </source>
</evidence>
<feature type="region of interest" description="Disordered" evidence="1">
    <location>
        <begin position="1"/>
        <end position="156"/>
    </location>
</feature>
<sequence length="156" mass="15762">MASISSKINEFLHSPKTREMVDKAKAAANKPENRAKIKQVQQKFTNRTHGPGHHNAPGSPPTTGGPTTDGPTTGSTPSHPGGYGAEHGYGERPSGTGGSGSEQGYGERPSSGSDAGYGERPSSGSGAGYGERSSSGYDADVPPSTGPADTGGRSGY</sequence>
<comment type="caution">
    <text evidence="2">The sequence shown here is derived from an EMBL/GenBank/DDBJ whole genome shotgun (WGS) entry which is preliminary data.</text>
</comment>
<protein>
    <submittedName>
        <fullName evidence="2">Uncharacterized protein</fullName>
    </submittedName>
</protein>
<dbReference type="OrthoDB" id="3218433at2"/>
<reference evidence="2 3" key="2">
    <citation type="journal article" date="2016" name="Genome Announc.">
        <title>Permanent Draft Genome Sequences for Two Variants of Frankia sp. Strain CpI1, the First Frankia Strain Isolated from Root Nodules of Comptonia peregrina.</title>
        <authorList>
            <person name="Oshone R."/>
            <person name="Hurst S.G.IV."/>
            <person name="Abebe-Akele F."/>
            <person name="Simpson S."/>
            <person name="Morris K."/>
            <person name="Thomas W.K."/>
            <person name="Tisa L.S."/>
        </authorList>
    </citation>
    <scope>NUCLEOTIDE SEQUENCE [LARGE SCALE GENOMIC DNA]</scope>
    <source>
        <strain evidence="3">CpI1-S</strain>
    </source>
</reference>
<reference evidence="3" key="1">
    <citation type="submission" date="2015-02" db="EMBL/GenBank/DDBJ databases">
        <title>Draft Genome of Frankia sp. CpI1-S.</title>
        <authorList>
            <person name="Oshone R.T."/>
            <person name="Ngom M."/>
            <person name="Ghodhbane-Gtari F."/>
            <person name="Gtari M."/>
            <person name="Morris K."/>
            <person name="Thomas K."/>
            <person name="Sen A."/>
            <person name="Tisa L.S."/>
        </authorList>
    </citation>
    <scope>NUCLEOTIDE SEQUENCE [LARGE SCALE GENOMIC DNA]</scope>
    <source>
        <strain evidence="3">CpI1-S</strain>
    </source>
</reference>
<dbReference type="EMBL" id="JYFN01000015">
    <property type="protein sequence ID" value="KJE23258.1"/>
    <property type="molecule type" value="Genomic_DNA"/>
</dbReference>
<proteinExistence type="predicted"/>
<name>A0A0D8BG78_9ACTN</name>
<keyword evidence="3" id="KW-1185">Reference proteome</keyword>
<organism evidence="2 3">
    <name type="scientific">Frankia torreyi</name>
    <dbReference type="NCBI Taxonomy" id="1856"/>
    <lineage>
        <taxon>Bacteria</taxon>
        <taxon>Bacillati</taxon>
        <taxon>Actinomycetota</taxon>
        <taxon>Actinomycetes</taxon>
        <taxon>Frankiales</taxon>
        <taxon>Frankiaceae</taxon>
        <taxon>Frankia</taxon>
    </lineage>
</organism>